<reference evidence="2" key="1">
    <citation type="submission" date="2021-06" db="EMBL/GenBank/DDBJ databases">
        <authorList>
            <person name="Kallberg Y."/>
            <person name="Tangrot J."/>
            <person name="Rosling A."/>
        </authorList>
    </citation>
    <scope>NUCLEOTIDE SEQUENCE</scope>
    <source>
        <strain evidence="2">MT106</strain>
    </source>
</reference>
<dbReference type="Proteomes" id="UP000789831">
    <property type="component" value="Unassembled WGS sequence"/>
</dbReference>
<feature type="compositionally biased region" description="Polar residues" evidence="1">
    <location>
        <begin position="38"/>
        <end position="51"/>
    </location>
</feature>
<name>A0A9N9BVS1_9GLOM</name>
<gene>
    <name evidence="2" type="ORF">AGERDE_LOCUS8147</name>
</gene>
<dbReference type="AlphaFoldDB" id="A0A9N9BVS1"/>
<comment type="caution">
    <text evidence="2">The sequence shown here is derived from an EMBL/GenBank/DDBJ whole genome shotgun (WGS) entry which is preliminary data.</text>
</comment>
<evidence type="ECO:0000313" key="3">
    <source>
        <dbReference type="Proteomes" id="UP000789831"/>
    </source>
</evidence>
<feature type="region of interest" description="Disordered" evidence="1">
    <location>
        <begin position="1"/>
        <end position="71"/>
    </location>
</feature>
<sequence length="136" mass="15176">MKTSSKKNEIAKKKQQINPKYTKITKVAKSYAKKSSKGRSNANSLSKSMAPTSPPNLQKKEKIARLTRDKDGKWKRNYSEIASLSPSSSAKESVLKNQTRIRSDNELESISVIVDKENVVHGQSVHSQMVQIQTSS</sequence>
<organism evidence="2 3">
    <name type="scientific">Ambispora gerdemannii</name>
    <dbReference type="NCBI Taxonomy" id="144530"/>
    <lineage>
        <taxon>Eukaryota</taxon>
        <taxon>Fungi</taxon>
        <taxon>Fungi incertae sedis</taxon>
        <taxon>Mucoromycota</taxon>
        <taxon>Glomeromycotina</taxon>
        <taxon>Glomeromycetes</taxon>
        <taxon>Archaeosporales</taxon>
        <taxon>Ambisporaceae</taxon>
        <taxon>Ambispora</taxon>
    </lineage>
</organism>
<evidence type="ECO:0000256" key="1">
    <source>
        <dbReference type="SAM" id="MobiDB-lite"/>
    </source>
</evidence>
<keyword evidence="3" id="KW-1185">Reference proteome</keyword>
<accession>A0A9N9BVS1</accession>
<evidence type="ECO:0000313" key="2">
    <source>
        <dbReference type="EMBL" id="CAG8581527.1"/>
    </source>
</evidence>
<protein>
    <submittedName>
        <fullName evidence="2">11725_t:CDS:1</fullName>
    </submittedName>
</protein>
<feature type="compositionally biased region" description="Basic and acidic residues" evidence="1">
    <location>
        <begin position="1"/>
        <end position="12"/>
    </location>
</feature>
<feature type="compositionally biased region" description="Basic and acidic residues" evidence="1">
    <location>
        <begin position="58"/>
        <end position="71"/>
    </location>
</feature>
<dbReference type="EMBL" id="CAJVPL010001651">
    <property type="protein sequence ID" value="CAG8581527.1"/>
    <property type="molecule type" value="Genomic_DNA"/>
</dbReference>
<proteinExistence type="predicted"/>